<evidence type="ECO:0000256" key="1">
    <source>
        <dbReference type="SAM" id="MobiDB-lite"/>
    </source>
</evidence>
<protein>
    <submittedName>
        <fullName evidence="2">Uncharacterized protein</fullName>
    </submittedName>
</protein>
<sequence length="70" mass="7677">MPWLTSSIDHLINVMSSSNAPRLINASPRLIGINALPRRRRSPKFDASPHCHHITSSSSRHLVAVASPRG</sequence>
<name>A0A565C3Z9_9BRAS</name>
<comment type="caution">
    <text evidence="2">The sequence shown here is derived from an EMBL/GenBank/DDBJ whole genome shotgun (WGS) entry which is preliminary data.</text>
</comment>
<dbReference type="AlphaFoldDB" id="A0A565C3Z9"/>
<accession>A0A565C3Z9</accession>
<gene>
    <name evidence="2" type="ORF">ANE_LOCUS18817</name>
</gene>
<keyword evidence="3" id="KW-1185">Reference proteome</keyword>
<dbReference type="EMBL" id="CABITT030000006">
    <property type="protein sequence ID" value="VVB08373.1"/>
    <property type="molecule type" value="Genomic_DNA"/>
</dbReference>
<proteinExistence type="predicted"/>
<evidence type="ECO:0000313" key="2">
    <source>
        <dbReference type="EMBL" id="VVB08373.1"/>
    </source>
</evidence>
<organism evidence="2 3">
    <name type="scientific">Arabis nemorensis</name>
    <dbReference type="NCBI Taxonomy" id="586526"/>
    <lineage>
        <taxon>Eukaryota</taxon>
        <taxon>Viridiplantae</taxon>
        <taxon>Streptophyta</taxon>
        <taxon>Embryophyta</taxon>
        <taxon>Tracheophyta</taxon>
        <taxon>Spermatophyta</taxon>
        <taxon>Magnoliopsida</taxon>
        <taxon>eudicotyledons</taxon>
        <taxon>Gunneridae</taxon>
        <taxon>Pentapetalae</taxon>
        <taxon>rosids</taxon>
        <taxon>malvids</taxon>
        <taxon>Brassicales</taxon>
        <taxon>Brassicaceae</taxon>
        <taxon>Arabideae</taxon>
        <taxon>Arabis</taxon>
    </lineage>
</organism>
<dbReference type="Proteomes" id="UP000489600">
    <property type="component" value="Unassembled WGS sequence"/>
</dbReference>
<reference evidence="2" key="1">
    <citation type="submission" date="2019-07" db="EMBL/GenBank/DDBJ databases">
        <authorList>
            <person name="Dittberner H."/>
        </authorList>
    </citation>
    <scope>NUCLEOTIDE SEQUENCE [LARGE SCALE GENOMIC DNA]</scope>
</reference>
<evidence type="ECO:0000313" key="3">
    <source>
        <dbReference type="Proteomes" id="UP000489600"/>
    </source>
</evidence>
<feature type="region of interest" description="Disordered" evidence="1">
    <location>
        <begin position="41"/>
        <end position="70"/>
    </location>
</feature>